<dbReference type="Proteomes" id="UP000316181">
    <property type="component" value="Unassembled WGS sequence"/>
</dbReference>
<reference evidence="3 4" key="1">
    <citation type="submission" date="2019-06" db="EMBL/GenBank/DDBJ databases">
        <title>Sequencing the genomes of 1000 actinobacteria strains.</title>
        <authorList>
            <person name="Klenk H.-P."/>
        </authorList>
    </citation>
    <scope>NUCLEOTIDE SEQUENCE [LARGE SCALE GENOMIC DNA]</scope>
    <source>
        <strain evidence="3 4">DSM 10596</strain>
    </source>
</reference>
<evidence type="ECO:0000256" key="2">
    <source>
        <dbReference type="SAM" id="Phobius"/>
    </source>
</evidence>
<accession>A0A542SRA6</accession>
<evidence type="ECO:0000313" key="4">
    <source>
        <dbReference type="Proteomes" id="UP000316181"/>
    </source>
</evidence>
<feature type="compositionally biased region" description="Low complexity" evidence="1">
    <location>
        <begin position="112"/>
        <end position="133"/>
    </location>
</feature>
<evidence type="ECO:0000256" key="1">
    <source>
        <dbReference type="SAM" id="MobiDB-lite"/>
    </source>
</evidence>
<keyword evidence="2" id="KW-1133">Transmembrane helix</keyword>
<feature type="region of interest" description="Disordered" evidence="1">
    <location>
        <begin position="1"/>
        <end position="154"/>
    </location>
</feature>
<name>A0A542SRA6_9MICO</name>
<dbReference type="EMBL" id="VFNV01000001">
    <property type="protein sequence ID" value="TQK77141.1"/>
    <property type="molecule type" value="Genomic_DNA"/>
</dbReference>
<organism evidence="3 4">
    <name type="scientific">Rarobacter incanus</name>
    <dbReference type="NCBI Taxonomy" id="153494"/>
    <lineage>
        <taxon>Bacteria</taxon>
        <taxon>Bacillati</taxon>
        <taxon>Actinomycetota</taxon>
        <taxon>Actinomycetes</taxon>
        <taxon>Micrococcales</taxon>
        <taxon>Rarobacteraceae</taxon>
        <taxon>Rarobacter</taxon>
    </lineage>
</organism>
<feature type="transmembrane region" description="Helical" evidence="2">
    <location>
        <begin position="187"/>
        <end position="206"/>
    </location>
</feature>
<dbReference type="AlphaFoldDB" id="A0A542SRA6"/>
<evidence type="ECO:0000313" key="3">
    <source>
        <dbReference type="EMBL" id="TQK77141.1"/>
    </source>
</evidence>
<proteinExistence type="predicted"/>
<protein>
    <recommendedName>
        <fullName evidence="5">DUF3017 family protein</fullName>
    </recommendedName>
</protein>
<evidence type="ECO:0008006" key="5">
    <source>
        <dbReference type="Google" id="ProtNLM"/>
    </source>
</evidence>
<gene>
    <name evidence="3" type="ORF">FB389_1856</name>
</gene>
<keyword evidence="2" id="KW-0472">Membrane</keyword>
<feature type="compositionally biased region" description="Low complexity" evidence="1">
    <location>
        <begin position="70"/>
        <end position="84"/>
    </location>
</feature>
<sequence length="241" mass="23200">MRPVLVPGADRGPVISTPTDTARGNADPAHPPLAARAGDGLPEAAPSKPSAPAGSTGLTEPVGSTGLTEPAGASAPAGSTGLTAPVGSTGLTAPAGSTGLTEPVGSTGLTEPASAAPAGSTGLTAPAGAAAPANGDKPHSESHTHRKPPKPGTLAFPLGSGRGQFAMGLAVAGVCAVAAIADVYVALQLLVGALVVMALLRAFVPARGIPALINRGKAFDVSSFVVAAIMIETVLVTGPRL</sequence>
<comment type="caution">
    <text evidence="3">The sequence shown here is derived from an EMBL/GenBank/DDBJ whole genome shotgun (WGS) entry which is preliminary data.</text>
</comment>
<feature type="transmembrane region" description="Helical" evidence="2">
    <location>
        <begin position="165"/>
        <end position="181"/>
    </location>
</feature>
<keyword evidence="2" id="KW-0812">Transmembrane</keyword>
<keyword evidence="4" id="KW-1185">Reference proteome</keyword>
<feature type="transmembrane region" description="Helical" evidence="2">
    <location>
        <begin position="218"/>
        <end position="238"/>
    </location>
</feature>
<feature type="compositionally biased region" description="Low complexity" evidence="1">
    <location>
        <begin position="42"/>
        <end position="55"/>
    </location>
</feature>